<organism evidence="1 2">
    <name type="scientific">Streptomyces indiaensis</name>
    <dbReference type="NCBI Taxonomy" id="284033"/>
    <lineage>
        <taxon>Bacteria</taxon>
        <taxon>Bacillati</taxon>
        <taxon>Actinomycetota</taxon>
        <taxon>Actinomycetes</taxon>
        <taxon>Kitasatosporales</taxon>
        <taxon>Streptomycetaceae</taxon>
        <taxon>Streptomyces</taxon>
    </lineage>
</organism>
<proteinExistence type="predicted"/>
<evidence type="ECO:0008006" key="3">
    <source>
        <dbReference type="Google" id="ProtNLM"/>
    </source>
</evidence>
<gene>
    <name evidence="1" type="ORF">GCM10010104_36610</name>
</gene>
<keyword evidence="2" id="KW-1185">Reference proteome</keyword>
<evidence type="ECO:0000313" key="1">
    <source>
        <dbReference type="EMBL" id="GAA2238244.1"/>
    </source>
</evidence>
<dbReference type="EMBL" id="BAAART010000074">
    <property type="protein sequence ID" value="GAA2238244.1"/>
    <property type="molecule type" value="Genomic_DNA"/>
</dbReference>
<dbReference type="Pfam" id="PF14390">
    <property type="entry name" value="DUF4420"/>
    <property type="match status" value="1"/>
</dbReference>
<dbReference type="Proteomes" id="UP001501474">
    <property type="component" value="Unassembled WGS sequence"/>
</dbReference>
<evidence type="ECO:0000313" key="2">
    <source>
        <dbReference type="Proteomes" id="UP001501474"/>
    </source>
</evidence>
<protein>
    <recommendedName>
        <fullName evidence="3">PD-(D/E)XK motif protein</fullName>
    </recommendedName>
</protein>
<dbReference type="RefSeq" id="WP_234848797.1">
    <property type="nucleotide sequence ID" value="NZ_BAAART010000074.1"/>
</dbReference>
<accession>A0ABN3DP83</accession>
<sequence>MTRVTPQNVAESFTAIEQARAASHGSSRRRLLPNHPLDVFLEVRFPGRERALVIASGERLGNRQLVMANGLTCSFREGYVEVVAQPTTDAHIFCTLLADLVDHLERTSVAPAAAVVRRIASWQRVLGRGLGGVLRPEARIGLFGELLVLRDVVLPACGRDAVSRWLGPAGGVRDFAWGAWGLEVKTVSGDRGNNPLRCRIHGEEQLDEGSLDYLALVHQQLRSDQAGSSLCDLVDELRAHPSVEGQEAVLENCLVEAGWFDVHRSHYEGERWQLEARRCYRVTETFPRLVPHLLPEGISSLSYDLDLGACGQALVGESQVLAVLGTGVHHPGEGDG</sequence>
<comment type="caution">
    <text evidence="1">The sequence shown here is derived from an EMBL/GenBank/DDBJ whole genome shotgun (WGS) entry which is preliminary data.</text>
</comment>
<name>A0ABN3DP83_9ACTN</name>
<reference evidence="1 2" key="1">
    <citation type="journal article" date="2019" name="Int. J. Syst. Evol. Microbiol.">
        <title>The Global Catalogue of Microorganisms (GCM) 10K type strain sequencing project: providing services to taxonomists for standard genome sequencing and annotation.</title>
        <authorList>
            <consortium name="The Broad Institute Genomics Platform"/>
            <consortium name="The Broad Institute Genome Sequencing Center for Infectious Disease"/>
            <person name="Wu L."/>
            <person name="Ma J."/>
        </authorList>
    </citation>
    <scope>NUCLEOTIDE SEQUENCE [LARGE SCALE GENOMIC DNA]</scope>
    <source>
        <strain evidence="1 2">JCM 3053</strain>
    </source>
</reference>
<dbReference type="InterPro" id="IPR025534">
    <property type="entry name" value="DUF4420"/>
</dbReference>